<dbReference type="RefSeq" id="WP_186912969.1">
    <property type="nucleotide sequence ID" value="NZ_JACOFV010000011.1"/>
</dbReference>
<comment type="caution">
    <text evidence="2">The sequence shown here is derived from an EMBL/GenBank/DDBJ whole genome shotgun (WGS) entry which is preliminary data.</text>
</comment>
<dbReference type="EMBL" id="JACOFV010000011">
    <property type="protein sequence ID" value="MBC3863032.1"/>
    <property type="molecule type" value="Genomic_DNA"/>
</dbReference>
<reference evidence="2" key="1">
    <citation type="submission" date="2020-08" db="EMBL/GenBank/DDBJ databases">
        <title>Novel species isolated from subtropical streams in China.</title>
        <authorList>
            <person name="Lu H."/>
        </authorList>
    </citation>
    <scope>NUCLEOTIDE SEQUENCE</scope>
    <source>
        <strain evidence="2">KACC 12607</strain>
    </source>
</reference>
<feature type="chain" id="PRO_5037334907" evidence="1">
    <location>
        <begin position="25"/>
        <end position="503"/>
    </location>
</feature>
<keyword evidence="1" id="KW-0732">Signal</keyword>
<feature type="signal peptide" evidence="1">
    <location>
        <begin position="1"/>
        <end position="24"/>
    </location>
</feature>
<evidence type="ECO:0000313" key="2">
    <source>
        <dbReference type="EMBL" id="MBC3863032.1"/>
    </source>
</evidence>
<proteinExistence type="predicted"/>
<gene>
    <name evidence="2" type="ORF">H8K32_13050</name>
</gene>
<organism evidence="2 3">
    <name type="scientific">Undibacterium jejuense</name>
    <dbReference type="NCBI Taxonomy" id="1344949"/>
    <lineage>
        <taxon>Bacteria</taxon>
        <taxon>Pseudomonadati</taxon>
        <taxon>Pseudomonadota</taxon>
        <taxon>Betaproteobacteria</taxon>
        <taxon>Burkholderiales</taxon>
        <taxon>Oxalobacteraceae</taxon>
        <taxon>Undibacterium</taxon>
    </lineage>
</organism>
<evidence type="ECO:0000313" key="3">
    <source>
        <dbReference type="Proteomes" id="UP000634011"/>
    </source>
</evidence>
<dbReference type="Proteomes" id="UP000634011">
    <property type="component" value="Unassembled WGS sequence"/>
</dbReference>
<dbReference type="AlphaFoldDB" id="A0A923HEF1"/>
<evidence type="ECO:0000256" key="1">
    <source>
        <dbReference type="SAM" id="SignalP"/>
    </source>
</evidence>
<accession>A0A923HEF1</accession>
<keyword evidence="3" id="KW-1185">Reference proteome</keyword>
<protein>
    <submittedName>
        <fullName evidence="2">Uncharacterized protein</fullName>
    </submittedName>
</protein>
<sequence length="503" mass="52028">MVKNTLSLLSIALIPALAPAVAMAESEPTPPLNYAQQSVASMVKFSLESVKMSSNERMGLLGGNYLLEVQQDLFLGPAVYSSVTGKRGGLYVGGIEASLRKTVSPSLSIEPGMYIGGGGGGSAGVGGGLMLRPHLDLMLRNKGSSFGLSISQVRFPSGHITSNQIGLVASLDETFIYTQPELAGQSMLSSERGGLGFDRIMINGGSYQPRSGTTKLDGSTAGKIGYAGFRADHFLHEHVFWGLEGGAFAHGSSDGYAEVLGAVGIEYPLISNKFKVGAIAALGTGGGGRINVGGGALVKGSVYAQWQITDQVFIGLEGGMANSPNGNFRSRYELVQIGMKLDSANKSSHSDDLRQINGAEWALDGADYLKAARKSGAKESLQTIGFVMNRDITSSTYLTAQAHSALRGNAGGFSIGLVGAGIRSPEIGHGISFGLEGLIGAAGGGGVDSQGGAVVQAIPYANFALNKHIGLRLGVGRIHSLKGEFNSNVANAALVVKFGLPSR</sequence>
<name>A0A923HEF1_9BURK</name>